<dbReference type="SUPFAM" id="SSF88697">
    <property type="entry name" value="PUA domain-like"/>
    <property type="match status" value="1"/>
</dbReference>
<evidence type="ECO:0000259" key="14">
    <source>
        <dbReference type="Pfam" id="PF20260"/>
    </source>
</evidence>
<gene>
    <name evidence="15" type="ORF">A3O14_04265</name>
</gene>
<dbReference type="InterPro" id="IPR046886">
    <property type="entry name" value="RsmE_MTase_dom"/>
</dbReference>
<comment type="function">
    <text evidence="10 12">Specifically methylates the N3 position of the uracil ring of uridine 1498 (m3U1498) in 16S rRNA. Acts on the fully assembled 30S ribosomal subunit.</text>
</comment>
<dbReference type="NCBIfam" id="TIGR00046">
    <property type="entry name" value="RsmE family RNA methyltransferase"/>
    <property type="match status" value="1"/>
</dbReference>
<feature type="domain" description="Ribosomal RNA small subunit methyltransferase E methyltransferase" evidence="13">
    <location>
        <begin position="75"/>
        <end position="246"/>
    </location>
</feature>
<evidence type="ECO:0000256" key="11">
    <source>
        <dbReference type="ARBA" id="ARBA00047944"/>
    </source>
</evidence>
<dbReference type="EC" id="2.1.1.193" evidence="3 12"/>
<dbReference type="CDD" id="cd18084">
    <property type="entry name" value="RsmE-like"/>
    <property type="match status" value="1"/>
</dbReference>
<evidence type="ECO:0000256" key="10">
    <source>
        <dbReference type="ARBA" id="ARBA00025699"/>
    </source>
</evidence>
<dbReference type="InterPro" id="IPR029028">
    <property type="entry name" value="Alpha/beta_knot_MTases"/>
</dbReference>
<dbReference type="AlphaFoldDB" id="A0A179C8N2"/>
<dbReference type="GO" id="GO:0005737">
    <property type="term" value="C:cytoplasm"/>
    <property type="evidence" value="ECO:0007669"/>
    <property type="project" value="UniProtKB-SubCell"/>
</dbReference>
<feature type="domain" description="Ribosomal RNA small subunit methyltransferase E PUA-like" evidence="14">
    <location>
        <begin position="20"/>
        <end position="66"/>
    </location>
</feature>
<evidence type="ECO:0000256" key="12">
    <source>
        <dbReference type="PIRNR" id="PIRNR015601"/>
    </source>
</evidence>
<evidence type="ECO:0000256" key="6">
    <source>
        <dbReference type="ARBA" id="ARBA00022552"/>
    </source>
</evidence>
<evidence type="ECO:0000256" key="8">
    <source>
        <dbReference type="ARBA" id="ARBA00022679"/>
    </source>
</evidence>
<dbReference type="GO" id="GO:0070042">
    <property type="term" value="F:rRNA (uridine-N3-)-methyltransferase activity"/>
    <property type="evidence" value="ECO:0007669"/>
    <property type="project" value="TreeGrafter"/>
</dbReference>
<dbReference type="Pfam" id="PF20260">
    <property type="entry name" value="PUA_4"/>
    <property type="match status" value="1"/>
</dbReference>
<evidence type="ECO:0000313" key="15">
    <source>
        <dbReference type="EMBL" id="OAQ08330.1"/>
    </source>
</evidence>
<dbReference type="OrthoDB" id="9815641at2"/>
<evidence type="ECO:0000256" key="4">
    <source>
        <dbReference type="ARBA" id="ARBA00013673"/>
    </source>
</evidence>
<dbReference type="EMBL" id="LVKI01000013">
    <property type="protein sequence ID" value="OAQ08330.1"/>
    <property type="molecule type" value="Genomic_DNA"/>
</dbReference>
<evidence type="ECO:0000256" key="3">
    <source>
        <dbReference type="ARBA" id="ARBA00012328"/>
    </source>
</evidence>
<organism evidence="15 16">
    <name type="scientific">Ligilactobacillus aviarius</name>
    <dbReference type="NCBI Taxonomy" id="1606"/>
    <lineage>
        <taxon>Bacteria</taxon>
        <taxon>Bacillati</taxon>
        <taxon>Bacillota</taxon>
        <taxon>Bacilli</taxon>
        <taxon>Lactobacillales</taxon>
        <taxon>Lactobacillaceae</taxon>
        <taxon>Ligilactobacillus</taxon>
    </lineage>
</organism>
<protein>
    <recommendedName>
        <fullName evidence="4 12">Ribosomal RNA small subunit methyltransferase E</fullName>
        <ecNumber evidence="3 12">2.1.1.193</ecNumber>
    </recommendedName>
</protein>
<evidence type="ECO:0000256" key="1">
    <source>
        <dbReference type="ARBA" id="ARBA00004496"/>
    </source>
</evidence>
<name>A0A179C8N2_9LACO</name>
<proteinExistence type="inferred from homology"/>
<evidence type="ECO:0000313" key="16">
    <source>
        <dbReference type="Proteomes" id="UP000078520"/>
    </source>
</evidence>
<comment type="subcellular location">
    <subcellularLocation>
        <location evidence="1 12">Cytoplasm</location>
    </subcellularLocation>
</comment>
<accession>A0A179C8N2</accession>
<comment type="caution">
    <text evidence="15">The sequence shown here is derived from an EMBL/GenBank/DDBJ whole genome shotgun (WGS) entry which is preliminary data.</text>
</comment>
<evidence type="ECO:0000256" key="2">
    <source>
        <dbReference type="ARBA" id="ARBA00005528"/>
    </source>
</evidence>
<keyword evidence="6 12" id="KW-0698">rRNA processing</keyword>
<dbReference type="InterPro" id="IPR006700">
    <property type="entry name" value="RsmE"/>
</dbReference>
<dbReference type="InterPro" id="IPR029026">
    <property type="entry name" value="tRNA_m1G_MTases_N"/>
</dbReference>
<keyword evidence="5 12" id="KW-0963">Cytoplasm</keyword>
<dbReference type="InterPro" id="IPR046887">
    <property type="entry name" value="RsmE_PUA-like"/>
</dbReference>
<dbReference type="PANTHER" id="PTHR30027">
    <property type="entry name" value="RIBOSOMAL RNA SMALL SUBUNIT METHYLTRANSFERASE E"/>
    <property type="match status" value="1"/>
</dbReference>
<evidence type="ECO:0000256" key="5">
    <source>
        <dbReference type="ARBA" id="ARBA00022490"/>
    </source>
</evidence>
<sequence>MQRFFTVQKSTEFKNEKLLLPQEIFHHAVDVLRMKVDDQFELVTADEKVYQCQLMKVEKHEGQFKIVKAIDREVEMPVKITIVCGVSKGDKAEEIVKKGTQLGAARFIFLNSRYSVARWKNQKQAKKIKRLQTIALNAAEQSHRNHVPEVKWADSLDDVIAINADADFKVVAYEESAKQDEKTVLAQIATQARAKNPTSLVAFFGPEGGIAPEEIEQLTAADYQCAGLGPRILRAETAPLYLLAALSFATELE</sequence>
<keyword evidence="9 12" id="KW-0949">S-adenosyl-L-methionine</keyword>
<keyword evidence="7 12" id="KW-0489">Methyltransferase</keyword>
<dbReference type="SUPFAM" id="SSF75217">
    <property type="entry name" value="alpha/beta knot"/>
    <property type="match status" value="1"/>
</dbReference>
<comment type="similarity">
    <text evidence="2 12">Belongs to the RNA methyltransferase RsmE family.</text>
</comment>
<dbReference type="PANTHER" id="PTHR30027:SF3">
    <property type="entry name" value="16S RRNA (URACIL(1498)-N(3))-METHYLTRANSFERASE"/>
    <property type="match status" value="1"/>
</dbReference>
<dbReference type="InterPro" id="IPR015947">
    <property type="entry name" value="PUA-like_sf"/>
</dbReference>
<keyword evidence="8 12" id="KW-0808">Transferase</keyword>
<dbReference type="RefSeq" id="WP_064208662.1">
    <property type="nucleotide sequence ID" value="NZ_LVKC01000041.1"/>
</dbReference>
<evidence type="ECO:0000259" key="13">
    <source>
        <dbReference type="Pfam" id="PF04452"/>
    </source>
</evidence>
<dbReference type="Pfam" id="PF04452">
    <property type="entry name" value="Methyltrans_RNA"/>
    <property type="match status" value="1"/>
</dbReference>
<dbReference type="GO" id="GO:0070475">
    <property type="term" value="P:rRNA base methylation"/>
    <property type="evidence" value="ECO:0007669"/>
    <property type="project" value="TreeGrafter"/>
</dbReference>
<comment type="catalytic activity">
    <reaction evidence="11 12">
        <text>uridine(1498) in 16S rRNA + S-adenosyl-L-methionine = N(3)-methyluridine(1498) in 16S rRNA + S-adenosyl-L-homocysteine + H(+)</text>
        <dbReference type="Rhea" id="RHEA:42920"/>
        <dbReference type="Rhea" id="RHEA-COMP:10283"/>
        <dbReference type="Rhea" id="RHEA-COMP:10284"/>
        <dbReference type="ChEBI" id="CHEBI:15378"/>
        <dbReference type="ChEBI" id="CHEBI:57856"/>
        <dbReference type="ChEBI" id="CHEBI:59789"/>
        <dbReference type="ChEBI" id="CHEBI:65315"/>
        <dbReference type="ChEBI" id="CHEBI:74502"/>
        <dbReference type="EC" id="2.1.1.193"/>
    </reaction>
</comment>
<dbReference type="Proteomes" id="UP000078520">
    <property type="component" value="Unassembled WGS sequence"/>
</dbReference>
<dbReference type="Gene3D" id="3.40.1280.10">
    <property type="match status" value="1"/>
</dbReference>
<evidence type="ECO:0000256" key="7">
    <source>
        <dbReference type="ARBA" id="ARBA00022603"/>
    </source>
</evidence>
<evidence type="ECO:0000256" key="9">
    <source>
        <dbReference type="ARBA" id="ARBA00022691"/>
    </source>
</evidence>
<reference evidence="16" key="1">
    <citation type="submission" date="2016-03" db="EMBL/GenBank/DDBJ databases">
        <authorList>
            <person name="Johnson T.J."/>
            <person name="Youmans B."/>
            <person name="Case K."/>
            <person name="Noll S."/>
        </authorList>
    </citation>
    <scope>NUCLEOTIDE SEQUENCE [LARGE SCALE GENOMIC DNA]</scope>
    <source>
        <strain evidence="16">UMNLAv8</strain>
    </source>
</reference>
<dbReference type="NCBIfam" id="NF008691">
    <property type="entry name" value="PRK11713.1-4"/>
    <property type="match status" value="1"/>
</dbReference>
<dbReference type="PIRSF" id="PIRSF015601">
    <property type="entry name" value="MTase_slr0722"/>
    <property type="match status" value="1"/>
</dbReference>